<dbReference type="Proteomes" id="UP001162164">
    <property type="component" value="Unassembled WGS sequence"/>
</dbReference>
<comment type="caution">
    <text evidence="9">The sequence shown here is derived from an EMBL/GenBank/DDBJ whole genome shotgun (WGS) entry which is preliminary data.</text>
</comment>
<sequence length="216" mass="24235">MALAVSYTNESYYNQACHMLLNWLKYHPKYGDLVPENLTHPRQVTSLLDPVQHKLVQDLFIKAAQRQPKDVDYEVQSGLGVLFNLSGEYDKAADCFTASLSVKPDVRATLANGSKPEEAVEAYYHALNLAPGFIRARYNVGITCINLNAYRKRLEHFAALNQQARGKDMTNSGAVSQNVKHYLDNSVCISLMNRSDIKPAVDNRDLQELNKAFGID</sequence>
<dbReference type="Gene3D" id="1.25.40.10">
    <property type="entry name" value="Tetratricopeptide repeat domain"/>
    <property type="match status" value="1"/>
</dbReference>
<dbReference type="InterPro" id="IPR011990">
    <property type="entry name" value="TPR-like_helical_dom_sf"/>
</dbReference>
<evidence type="ECO:0000256" key="2">
    <source>
        <dbReference type="ARBA" id="ARBA00004496"/>
    </source>
</evidence>
<keyword evidence="4" id="KW-0963">Cytoplasm</keyword>
<keyword evidence="7" id="KW-0576">Peroxisome</keyword>
<comment type="subcellular location">
    <subcellularLocation>
        <location evidence="2">Cytoplasm</location>
    </subcellularLocation>
    <subcellularLocation>
        <location evidence="1">Peroxisome</location>
    </subcellularLocation>
</comment>
<accession>A0ABQ9JDC5</accession>
<dbReference type="InterPro" id="IPR019734">
    <property type="entry name" value="TPR_rpt"/>
</dbReference>
<evidence type="ECO:0000256" key="5">
    <source>
        <dbReference type="ARBA" id="ARBA00022737"/>
    </source>
</evidence>
<evidence type="ECO:0000256" key="4">
    <source>
        <dbReference type="ARBA" id="ARBA00022490"/>
    </source>
</evidence>
<protein>
    <submittedName>
        <fullName evidence="9">Uncharacterized protein</fullName>
    </submittedName>
</protein>
<dbReference type="PROSITE" id="PS50005">
    <property type="entry name" value="TPR"/>
    <property type="match status" value="1"/>
</dbReference>
<keyword evidence="6 8" id="KW-0802">TPR repeat</keyword>
<reference evidence="9" key="1">
    <citation type="journal article" date="2023" name="Insect Mol. Biol.">
        <title>Genome sequencing provides insights into the evolution of gene families encoding plant cell wall-degrading enzymes in longhorned beetles.</title>
        <authorList>
            <person name="Shin N.R."/>
            <person name="Okamura Y."/>
            <person name="Kirsch R."/>
            <person name="Pauchet Y."/>
        </authorList>
    </citation>
    <scope>NUCLEOTIDE SEQUENCE</scope>
    <source>
        <strain evidence="9">MMC_N1</strain>
    </source>
</reference>
<evidence type="ECO:0000313" key="10">
    <source>
        <dbReference type="Proteomes" id="UP001162164"/>
    </source>
</evidence>
<dbReference type="InterPro" id="IPR024111">
    <property type="entry name" value="PEX5/PEX5L"/>
</dbReference>
<evidence type="ECO:0000256" key="8">
    <source>
        <dbReference type="PROSITE-ProRule" id="PRU00339"/>
    </source>
</evidence>
<evidence type="ECO:0000256" key="3">
    <source>
        <dbReference type="ARBA" id="ARBA00005348"/>
    </source>
</evidence>
<proteinExistence type="inferred from homology"/>
<dbReference type="SUPFAM" id="SSF48452">
    <property type="entry name" value="TPR-like"/>
    <property type="match status" value="1"/>
</dbReference>
<feature type="repeat" description="TPR" evidence="8">
    <location>
        <begin position="73"/>
        <end position="106"/>
    </location>
</feature>
<dbReference type="PANTHER" id="PTHR10130">
    <property type="entry name" value="PEROXISOMAL TARGETING SIGNAL 1 RECEPTOR PEX5"/>
    <property type="match status" value="1"/>
</dbReference>
<evidence type="ECO:0000256" key="1">
    <source>
        <dbReference type="ARBA" id="ARBA00004275"/>
    </source>
</evidence>
<evidence type="ECO:0000256" key="7">
    <source>
        <dbReference type="ARBA" id="ARBA00023140"/>
    </source>
</evidence>
<organism evidence="9 10">
    <name type="scientific">Molorchus minor</name>
    <dbReference type="NCBI Taxonomy" id="1323400"/>
    <lineage>
        <taxon>Eukaryota</taxon>
        <taxon>Metazoa</taxon>
        <taxon>Ecdysozoa</taxon>
        <taxon>Arthropoda</taxon>
        <taxon>Hexapoda</taxon>
        <taxon>Insecta</taxon>
        <taxon>Pterygota</taxon>
        <taxon>Neoptera</taxon>
        <taxon>Endopterygota</taxon>
        <taxon>Coleoptera</taxon>
        <taxon>Polyphaga</taxon>
        <taxon>Cucujiformia</taxon>
        <taxon>Chrysomeloidea</taxon>
        <taxon>Cerambycidae</taxon>
        <taxon>Lamiinae</taxon>
        <taxon>Monochamini</taxon>
        <taxon>Molorchus</taxon>
    </lineage>
</organism>
<name>A0ABQ9JDC5_9CUCU</name>
<evidence type="ECO:0000313" key="9">
    <source>
        <dbReference type="EMBL" id="KAJ8976191.1"/>
    </source>
</evidence>
<gene>
    <name evidence="9" type="ORF">NQ317_002240</name>
</gene>
<keyword evidence="10" id="KW-1185">Reference proteome</keyword>
<keyword evidence="5" id="KW-0677">Repeat</keyword>
<dbReference type="PANTHER" id="PTHR10130:SF0">
    <property type="entry name" value="GH08708P"/>
    <property type="match status" value="1"/>
</dbReference>
<dbReference type="EMBL" id="JAPWTJ010000714">
    <property type="protein sequence ID" value="KAJ8976191.1"/>
    <property type="molecule type" value="Genomic_DNA"/>
</dbReference>
<evidence type="ECO:0000256" key="6">
    <source>
        <dbReference type="ARBA" id="ARBA00022803"/>
    </source>
</evidence>
<comment type="similarity">
    <text evidence="3">Belongs to the peroxisomal targeting signal receptor family.</text>
</comment>